<feature type="transmembrane region" description="Helical" evidence="7">
    <location>
        <begin position="123"/>
        <end position="147"/>
    </location>
</feature>
<keyword evidence="2" id="KW-0813">Transport</keyword>
<feature type="compositionally biased region" description="Polar residues" evidence="6">
    <location>
        <begin position="278"/>
        <end position="290"/>
    </location>
</feature>
<dbReference type="InterPro" id="IPR020846">
    <property type="entry name" value="MFS_dom"/>
</dbReference>
<dbReference type="OrthoDB" id="10262656at2759"/>
<reference evidence="9 10" key="1">
    <citation type="submission" date="2015-05" db="EMBL/GenBank/DDBJ databases">
        <title>Distinctive expansion of gene families associated with plant cell wall degradation and secondary metabolism in the genomes of grapevine trunk pathogens.</title>
        <authorList>
            <person name="Lawrence D.P."/>
            <person name="Travadon R."/>
            <person name="Rolshausen P.E."/>
            <person name="Baumgartner K."/>
        </authorList>
    </citation>
    <scope>NUCLEOTIDE SEQUENCE [LARGE SCALE GENOMIC DNA]</scope>
    <source>
        <strain evidence="9">UCRPC4</strain>
    </source>
</reference>
<dbReference type="SUPFAM" id="SSF103473">
    <property type="entry name" value="MFS general substrate transporter"/>
    <property type="match status" value="1"/>
</dbReference>
<feature type="transmembrane region" description="Helical" evidence="7">
    <location>
        <begin position="429"/>
        <end position="451"/>
    </location>
</feature>
<evidence type="ECO:0000313" key="10">
    <source>
        <dbReference type="Proteomes" id="UP000053317"/>
    </source>
</evidence>
<feature type="domain" description="Major facilitator superfamily (MFS) profile" evidence="8">
    <location>
        <begin position="26"/>
        <end position="521"/>
    </location>
</feature>
<dbReference type="GO" id="GO:0022857">
    <property type="term" value="F:transmembrane transporter activity"/>
    <property type="evidence" value="ECO:0007669"/>
    <property type="project" value="InterPro"/>
</dbReference>
<dbReference type="PANTHER" id="PTHR23504:SF15">
    <property type="entry name" value="MAJOR FACILITATOR SUPERFAMILY (MFS) PROFILE DOMAIN-CONTAINING PROTEIN"/>
    <property type="match status" value="1"/>
</dbReference>
<sequence>MWKQWLRMRRHAIKPNHEDNAFPKTQLFVLALCRICEPIAFMSIFPYAYYMIASFHITQDRDQISTYAGLLITAFTFAEFSTGVVWGKISDKIGRKPALIMGLAGTTASMILFGFSTSLPMALIARALGGFLNGNVGVLQTTVAELVTVKEHQPRAYSIMPFVWCLGSIVGPAMGGALARPCQTYPELFPSGTIFERYPFLLPNLVCVVILCCGITVGILFLEETHASLKYRRDYGLELGNWLWDRVCGSGNRQPSELKDDVTLPSFQADDEPPAYQTRENSPRISSTTRPYKTFDPEANEIDQRLGCSTVFSKNILLIIAGYGILAFHSVSFDMLMPVFLSQPKSHSLPHLPFQFVGGFELSTKAIGLMMAVQGVYAMVAQLWLFPFVVRRYGTLNIFRLVMLVWPLLYLVVPYAILLPEPLQIPAIYFALLAKITFHVIAFPSSALLLNNAVPSKLVLGTVNGVAASTASLSRAFGPAVTGTVNAFGLQIGYSGLAWWLNGIVCAIGAAESFWMKEGDGRGDRQVEEEERPTCEPLLHTTSMEPANDEPTPFTLNDDHDDVDELLLSAKS</sequence>
<keyword evidence="10" id="KW-1185">Reference proteome</keyword>
<evidence type="ECO:0000256" key="6">
    <source>
        <dbReference type="SAM" id="MobiDB-lite"/>
    </source>
</evidence>
<evidence type="ECO:0000256" key="1">
    <source>
        <dbReference type="ARBA" id="ARBA00004141"/>
    </source>
</evidence>
<organism evidence="9 10">
    <name type="scientific">Phaeomoniella chlamydospora</name>
    <name type="common">Phaeoacremonium chlamydosporum</name>
    <dbReference type="NCBI Taxonomy" id="158046"/>
    <lineage>
        <taxon>Eukaryota</taxon>
        <taxon>Fungi</taxon>
        <taxon>Dikarya</taxon>
        <taxon>Ascomycota</taxon>
        <taxon>Pezizomycotina</taxon>
        <taxon>Eurotiomycetes</taxon>
        <taxon>Chaetothyriomycetidae</taxon>
        <taxon>Phaeomoniellales</taxon>
        <taxon>Phaeomoniellaceae</taxon>
        <taxon>Phaeomoniella</taxon>
    </lineage>
</organism>
<dbReference type="Gene3D" id="1.20.1250.20">
    <property type="entry name" value="MFS general substrate transporter like domains"/>
    <property type="match status" value="1"/>
</dbReference>
<evidence type="ECO:0000259" key="8">
    <source>
        <dbReference type="PROSITE" id="PS50850"/>
    </source>
</evidence>
<reference evidence="9 10" key="2">
    <citation type="submission" date="2015-05" db="EMBL/GenBank/DDBJ databases">
        <authorList>
            <person name="Morales-Cruz A."/>
            <person name="Amrine K.C."/>
            <person name="Cantu D."/>
        </authorList>
    </citation>
    <scope>NUCLEOTIDE SEQUENCE [LARGE SCALE GENOMIC DNA]</scope>
    <source>
        <strain evidence="9">UCRPC4</strain>
    </source>
</reference>
<feature type="region of interest" description="Disordered" evidence="6">
    <location>
        <begin position="521"/>
        <end position="560"/>
    </location>
</feature>
<dbReference type="InterPro" id="IPR036259">
    <property type="entry name" value="MFS_trans_sf"/>
</dbReference>
<feature type="transmembrane region" description="Helical" evidence="7">
    <location>
        <begin position="398"/>
        <end position="417"/>
    </location>
</feature>
<dbReference type="PROSITE" id="PS50850">
    <property type="entry name" value="MFS"/>
    <property type="match status" value="1"/>
</dbReference>
<feature type="transmembrane region" description="Helical" evidence="7">
    <location>
        <begin position="159"/>
        <end position="180"/>
    </location>
</feature>
<evidence type="ECO:0000256" key="4">
    <source>
        <dbReference type="ARBA" id="ARBA00022989"/>
    </source>
</evidence>
<feature type="transmembrane region" description="Helical" evidence="7">
    <location>
        <begin position="366"/>
        <end position="386"/>
    </location>
</feature>
<feature type="region of interest" description="Disordered" evidence="6">
    <location>
        <begin position="255"/>
        <end position="290"/>
    </location>
</feature>
<dbReference type="GO" id="GO:0016020">
    <property type="term" value="C:membrane"/>
    <property type="evidence" value="ECO:0007669"/>
    <property type="project" value="UniProtKB-SubCell"/>
</dbReference>
<gene>
    <name evidence="9" type="ORF">UCRPC4_g02076</name>
</gene>
<evidence type="ECO:0000256" key="5">
    <source>
        <dbReference type="ARBA" id="ARBA00023136"/>
    </source>
</evidence>
<proteinExistence type="predicted"/>
<evidence type="ECO:0000313" key="9">
    <source>
        <dbReference type="EMBL" id="KKY25019.1"/>
    </source>
</evidence>
<keyword evidence="5 7" id="KW-0472">Membrane</keyword>
<dbReference type="CDD" id="cd17330">
    <property type="entry name" value="MFS_SLC46_TetA_like"/>
    <property type="match status" value="1"/>
</dbReference>
<feature type="transmembrane region" description="Helical" evidence="7">
    <location>
        <begin position="200"/>
        <end position="222"/>
    </location>
</feature>
<evidence type="ECO:0000256" key="2">
    <source>
        <dbReference type="ARBA" id="ARBA00022448"/>
    </source>
</evidence>
<evidence type="ECO:0000256" key="7">
    <source>
        <dbReference type="SAM" id="Phobius"/>
    </source>
</evidence>
<feature type="transmembrane region" description="Helical" evidence="7">
    <location>
        <begin position="27"/>
        <end position="52"/>
    </location>
</feature>
<feature type="transmembrane region" description="Helical" evidence="7">
    <location>
        <begin position="316"/>
        <end position="341"/>
    </location>
</feature>
<keyword evidence="3 7" id="KW-0812">Transmembrane</keyword>
<evidence type="ECO:0000256" key="3">
    <source>
        <dbReference type="ARBA" id="ARBA00022692"/>
    </source>
</evidence>
<feature type="transmembrane region" description="Helical" evidence="7">
    <location>
        <begin position="98"/>
        <end position="117"/>
    </location>
</feature>
<dbReference type="Pfam" id="PF07690">
    <property type="entry name" value="MFS_1"/>
    <property type="match status" value="1"/>
</dbReference>
<feature type="transmembrane region" description="Helical" evidence="7">
    <location>
        <begin position="64"/>
        <end position="86"/>
    </location>
</feature>
<dbReference type="EMBL" id="LCWF01000050">
    <property type="protein sequence ID" value="KKY25019.1"/>
    <property type="molecule type" value="Genomic_DNA"/>
</dbReference>
<comment type="subcellular location">
    <subcellularLocation>
        <location evidence="1">Membrane</location>
        <topology evidence="1">Multi-pass membrane protein</topology>
    </subcellularLocation>
</comment>
<accession>A0A0G2ES05</accession>
<dbReference type="InterPro" id="IPR011701">
    <property type="entry name" value="MFS"/>
</dbReference>
<keyword evidence="4 7" id="KW-1133">Transmembrane helix</keyword>
<name>A0A0G2ES05_PHACM</name>
<dbReference type="PANTHER" id="PTHR23504">
    <property type="entry name" value="MAJOR FACILITATOR SUPERFAMILY DOMAIN-CONTAINING PROTEIN 10"/>
    <property type="match status" value="1"/>
</dbReference>
<comment type="caution">
    <text evidence="9">The sequence shown here is derived from an EMBL/GenBank/DDBJ whole genome shotgun (WGS) entry which is preliminary data.</text>
</comment>
<dbReference type="Proteomes" id="UP000053317">
    <property type="component" value="Unassembled WGS sequence"/>
</dbReference>
<protein>
    <submittedName>
        <fullName evidence="9">Putative mfs multidrug transporter</fullName>
    </submittedName>
</protein>
<dbReference type="AlphaFoldDB" id="A0A0G2ES05"/>